<evidence type="ECO:0000313" key="1">
    <source>
        <dbReference type="WBParaSite" id="BTMF_0001432701-mRNA-1"/>
    </source>
</evidence>
<proteinExistence type="predicted"/>
<name>A0A0R3R2T7_9BILA</name>
<organism evidence="1">
    <name type="scientific">Brugia timori</name>
    <dbReference type="NCBI Taxonomy" id="42155"/>
    <lineage>
        <taxon>Eukaryota</taxon>
        <taxon>Metazoa</taxon>
        <taxon>Ecdysozoa</taxon>
        <taxon>Nematoda</taxon>
        <taxon>Chromadorea</taxon>
        <taxon>Rhabditida</taxon>
        <taxon>Spirurina</taxon>
        <taxon>Spiruromorpha</taxon>
        <taxon>Filarioidea</taxon>
        <taxon>Onchocercidae</taxon>
        <taxon>Brugia</taxon>
    </lineage>
</organism>
<reference evidence="1" key="1">
    <citation type="submission" date="2017-02" db="UniProtKB">
        <authorList>
            <consortium name="WormBaseParasite"/>
        </authorList>
    </citation>
    <scope>IDENTIFICATION</scope>
</reference>
<sequence>LIKTLSLITMMSLIPRQLTTAVIGFLEYPLIFLKNRIVKKLLTKMLHITKWMCTRTHVRIPAIKCSNITRTVCTKAFLRISLSVVSDHTSTTATSSQFCRYLNEKFSYTMEESFSNLDDIKDCLTQKGECITNTSIIIWNSNDTTNHVCIEKIGRFNATKYNKHFIIEEIQASLIIDENPHILNTKNCRFTSPLLMQGDIIIEVDVEDDSNSTTKFKRRVINKLLMMEKSPDKKQEFIQQLKETQQRSYQNRNNLLLLIKWLSISNPTLAVKLIFQRNDVIAKRINGNLMNDNNRKYRIQRRFNKINAELEILTQIHETISSISHQMKDEFFWQEISEEGEKIIEQMKREFNEIVLPIEEEFEDFNPSFVILQNEVQIKLLSLLSL</sequence>
<dbReference type="WBParaSite" id="BTMF_0001432701-mRNA-1">
    <property type="protein sequence ID" value="BTMF_0001432701-mRNA-1"/>
    <property type="gene ID" value="BTMF_0001432701"/>
</dbReference>
<protein>
    <submittedName>
        <fullName evidence="1">THAP-type domain-containing protein</fullName>
    </submittedName>
</protein>
<dbReference type="AlphaFoldDB" id="A0A0R3R2T7"/>
<dbReference type="STRING" id="42155.A0A0R3R2T7"/>
<accession>A0A0R3R2T7</accession>